<dbReference type="STRING" id="56216.A0A1A6GHN2"/>
<dbReference type="AlphaFoldDB" id="A0A1A6GHN2"/>
<dbReference type="Pfam" id="PF00248">
    <property type="entry name" value="Aldo_ket_red"/>
    <property type="match status" value="2"/>
</dbReference>
<feature type="domain" description="NADP-dependent oxidoreductase" evidence="3">
    <location>
        <begin position="271"/>
        <end position="577"/>
    </location>
</feature>
<evidence type="ECO:0000256" key="1">
    <source>
        <dbReference type="ARBA" id="ARBA00023002"/>
    </source>
</evidence>
<feature type="non-terminal residue" evidence="4">
    <location>
        <position position="622"/>
    </location>
</feature>
<evidence type="ECO:0000259" key="3">
    <source>
        <dbReference type="Pfam" id="PF00248"/>
    </source>
</evidence>
<evidence type="ECO:0000313" key="5">
    <source>
        <dbReference type="Proteomes" id="UP000092124"/>
    </source>
</evidence>
<comment type="similarity">
    <text evidence="2">Belongs to the aldo/keto reductase family. Aldo/keto reductase 2 subfamily.</text>
</comment>
<dbReference type="Proteomes" id="UP000092124">
    <property type="component" value="Unassembled WGS sequence"/>
</dbReference>
<feature type="domain" description="NADP-dependent oxidoreductase" evidence="3">
    <location>
        <begin position="9"/>
        <end position="167"/>
    </location>
</feature>
<dbReference type="PANTHER" id="PTHR43364">
    <property type="entry name" value="NADH-SPECIFIC METHYLGLYOXAL REDUCTASE-RELATED"/>
    <property type="match status" value="1"/>
</dbReference>
<evidence type="ECO:0000256" key="2">
    <source>
        <dbReference type="ARBA" id="ARBA00038157"/>
    </source>
</evidence>
<dbReference type="InterPro" id="IPR050523">
    <property type="entry name" value="AKR_Detox_Biosynth"/>
</dbReference>
<dbReference type="GO" id="GO:0016491">
    <property type="term" value="F:oxidoreductase activity"/>
    <property type="evidence" value="ECO:0007669"/>
    <property type="project" value="UniProtKB-KW"/>
</dbReference>
<sequence>MSQARPATVLGAMEMGRRMDPTSSAASVRAFLQRGHTEIDTAFVYAEGQSETILGGLGLGLGRSGCKVKIATKACPLFGRSLKPDDVRFQLETSLKRLQCPQVDLFYLHIPDHNTPIEETLKTCHQLHQEGKFVELGLSNYASWEVAEICTLCKKNGWIMPTVYQVRGLWYWKEEHFKGIALVEKALKSTYGTSTPSMTSATLRWIYHHSQLKGGHGDAVILGMSSLQQLEQNLTLIEEGPLEPAVVEAFDQAWNLVAHDSIMSQARPATVLGAMEMGRRMDPTSSAASVRAFLQSGHTEIDTAFVYAEGQSETILGGLGLGLGRSGCKVKIATKACPLFGRSLKPDDVRFQLETSLKRLQCPRVDLFYLHMPDHNTPIEETLKTCHQLHQEGKFVELGLSNYASWEVAEICTLCKKNGWIIPTVYQGMYNATTRQVEKELLPCLRHFGLRFYAFNPLAGGLLTGRYKYQDKEGEQPESRFFGSSFSQVYRDRYWKEEHFKGIALVEKALKSTYGTSTPSMTSATLRWIYHHSQLKGGHGDAVILGMSSLQQLEQNLALVEEGPLEPAVVEAFEQAWNLGGHGDAVILGMSSLQQLEQSLALIEEGPLEPAVVEAFDQAWNL</sequence>
<dbReference type="PANTHER" id="PTHR43364:SF4">
    <property type="entry name" value="NAD(P)-LINKED OXIDOREDUCTASE SUPERFAMILY PROTEIN"/>
    <property type="match status" value="1"/>
</dbReference>
<proteinExistence type="inferred from homology"/>
<evidence type="ECO:0000313" key="4">
    <source>
        <dbReference type="EMBL" id="OBS64802.1"/>
    </source>
</evidence>
<keyword evidence="1" id="KW-0560">Oxidoreductase</keyword>
<dbReference type="SUPFAM" id="SSF51430">
    <property type="entry name" value="NAD(P)-linked oxidoreductase"/>
    <property type="match status" value="2"/>
</dbReference>
<gene>
    <name evidence="4" type="ORF">A6R68_06669</name>
</gene>
<dbReference type="CDD" id="cd19075">
    <property type="entry name" value="AKR_AKR7A1-5"/>
    <property type="match status" value="1"/>
</dbReference>
<keyword evidence="5" id="KW-1185">Reference proteome</keyword>
<dbReference type="InterPro" id="IPR036812">
    <property type="entry name" value="NAD(P)_OxRdtase_dom_sf"/>
</dbReference>
<name>A0A1A6GHN2_NEOLE</name>
<dbReference type="InterPro" id="IPR023210">
    <property type="entry name" value="NADP_OxRdtase_dom"/>
</dbReference>
<dbReference type="OrthoDB" id="48988at2759"/>
<reference evidence="4 5" key="1">
    <citation type="submission" date="2016-06" db="EMBL/GenBank/DDBJ databases">
        <title>The Draft Genome Sequence and Annotation of the Desert Woodrat Neotoma lepida.</title>
        <authorList>
            <person name="Campbell M."/>
            <person name="Oakeson K.F."/>
            <person name="Yandell M."/>
            <person name="Halpert J.R."/>
            <person name="Dearing D."/>
        </authorList>
    </citation>
    <scope>NUCLEOTIDE SEQUENCE [LARGE SCALE GENOMIC DNA]</scope>
    <source>
        <strain evidence="4">417</strain>
        <tissue evidence="4">Liver</tissue>
    </source>
</reference>
<organism evidence="4 5">
    <name type="scientific">Neotoma lepida</name>
    <name type="common">Desert woodrat</name>
    <dbReference type="NCBI Taxonomy" id="56216"/>
    <lineage>
        <taxon>Eukaryota</taxon>
        <taxon>Metazoa</taxon>
        <taxon>Chordata</taxon>
        <taxon>Craniata</taxon>
        <taxon>Vertebrata</taxon>
        <taxon>Euteleostomi</taxon>
        <taxon>Mammalia</taxon>
        <taxon>Eutheria</taxon>
        <taxon>Euarchontoglires</taxon>
        <taxon>Glires</taxon>
        <taxon>Rodentia</taxon>
        <taxon>Myomorpha</taxon>
        <taxon>Muroidea</taxon>
        <taxon>Cricetidae</taxon>
        <taxon>Neotominae</taxon>
        <taxon>Neotoma</taxon>
    </lineage>
</organism>
<accession>A0A1A6GHN2</accession>
<comment type="caution">
    <text evidence="4">The sequence shown here is derived from an EMBL/GenBank/DDBJ whole genome shotgun (WGS) entry which is preliminary data.</text>
</comment>
<protein>
    <recommendedName>
        <fullName evidence="3">NADP-dependent oxidoreductase domain-containing protein</fullName>
    </recommendedName>
</protein>
<dbReference type="EMBL" id="LZPO01097133">
    <property type="protein sequence ID" value="OBS64802.1"/>
    <property type="molecule type" value="Genomic_DNA"/>
</dbReference>
<dbReference type="Gene3D" id="3.20.20.100">
    <property type="entry name" value="NADP-dependent oxidoreductase domain"/>
    <property type="match status" value="2"/>
</dbReference>